<keyword evidence="4 5" id="KW-0472">Membrane</keyword>
<dbReference type="InterPro" id="IPR007829">
    <property type="entry name" value="TM2"/>
</dbReference>
<dbReference type="Pfam" id="PF05154">
    <property type="entry name" value="TM2"/>
    <property type="match status" value="1"/>
</dbReference>
<evidence type="ECO:0000313" key="7">
    <source>
        <dbReference type="EMBL" id="SOB96587.1"/>
    </source>
</evidence>
<feature type="domain" description="TM2" evidence="6">
    <location>
        <begin position="10"/>
        <end position="58"/>
    </location>
</feature>
<accession>A0A285RWG0</accession>
<dbReference type="EMBL" id="OBMR01000003">
    <property type="protein sequence ID" value="SOB96587.1"/>
    <property type="molecule type" value="Genomic_DNA"/>
</dbReference>
<feature type="transmembrane region" description="Helical" evidence="5">
    <location>
        <begin position="40"/>
        <end position="58"/>
    </location>
</feature>
<dbReference type="RefSeq" id="WP_097075766.1">
    <property type="nucleotide sequence ID" value="NZ_OBMR01000003.1"/>
</dbReference>
<dbReference type="Proteomes" id="UP000219563">
    <property type="component" value="Unassembled WGS sequence"/>
</dbReference>
<evidence type="ECO:0000256" key="1">
    <source>
        <dbReference type="ARBA" id="ARBA00004141"/>
    </source>
</evidence>
<proteinExistence type="predicted"/>
<evidence type="ECO:0000256" key="2">
    <source>
        <dbReference type="ARBA" id="ARBA00022692"/>
    </source>
</evidence>
<dbReference type="AlphaFoldDB" id="A0A285RWG0"/>
<evidence type="ECO:0000313" key="8">
    <source>
        <dbReference type="Proteomes" id="UP000219563"/>
    </source>
</evidence>
<evidence type="ECO:0000256" key="3">
    <source>
        <dbReference type="ARBA" id="ARBA00022989"/>
    </source>
</evidence>
<name>A0A285RWG0_9FIRM</name>
<keyword evidence="3 5" id="KW-1133">Transmembrane helix</keyword>
<evidence type="ECO:0000256" key="5">
    <source>
        <dbReference type="SAM" id="Phobius"/>
    </source>
</evidence>
<gene>
    <name evidence="7" type="ORF">SAMN02910411_1124</name>
</gene>
<dbReference type="PANTHER" id="PTHR21016">
    <property type="entry name" value="BETA-AMYLOID BINDING PROTEIN-RELATED"/>
    <property type="match status" value="1"/>
</dbReference>
<protein>
    <submittedName>
        <fullName evidence="7">TM2 domain-containing protein</fullName>
    </submittedName>
</protein>
<evidence type="ECO:0000259" key="6">
    <source>
        <dbReference type="Pfam" id="PF05154"/>
    </source>
</evidence>
<dbReference type="GO" id="GO:0016020">
    <property type="term" value="C:membrane"/>
    <property type="evidence" value="ECO:0007669"/>
    <property type="project" value="UniProtKB-SubCell"/>
</dbReference>
<dbReference type="InterPro" id="IPR050932">
    <property type="entry name" value="TM2D1-3-like"/>
</dbReference>
<comment type="subcellular location">
    <subcellularLocation>
        <location evidence="1">Membrane</location>
        <topology evidence="1">Multi-pass membrane protein</topology>
    </subcellularLocation>
</comment>
<reference evidence="7 8" key="1">
    <citation type="submission" date="2017-08" db="EMBL/GenBank/DDBJ databases">
        <authorList>
            <person name="de Groot N.N."/>
        </authorList>
    </citation>
    <scope>NUCLEOTIDE SEQUENCE [LARGE SCALE GENOMIC DNA]</scope>
    <source>
        <strain evidence="7 8">DSM 9787</strain>
    </source>
</reference>
<keyword evidence="2 5" id="KW-0812">Transmembrane</keyword>
<evidence type="ECO:0000256" key="4">
    <source>
        <dbReference type="ARBA" id="ARBA00023136"/>
    </source>
</evidence>
<dbReference type="PANTHER" id="PTHR21016:SF25">
    <property type="entry name" value="TM2 DOMAIN-CONTAINING PROTEIN DDB_G0277895-RELATED"/>
    <property type="match status" value="1"/>
</dbReference>
<organism evidence="7 8">
    <name type="scientific">Pseudobutyrivibrio ruminis DSM 9787</name>
    <dbReference type="NCBI Taxonomy" id="1123011"/>
    <lineage>
        <taxon>Bacteria</taxon>
        <taxon>Bacillati</taxon>
        <taxon>Bacillota</taxon>
        <taxon>Clostridia</taxon>
        <taxon>Lachnospirales</taxon>
        <taxon>Lachnospiraceae</taxon>
        <taxon>Pseudobutyrivibrio</taxon>
    </lineage>
</organism>
<sequence length="75" mass="8439">MSNYVTNTSDKNKNTALLLCIFLGWAGAHQFYVGKWGKGFLYLFTAGLFMIGWIVDIFKILTGSFRDNVGAPLRE</sequence>